<evidence type="ECO:0000313" key="1">
    <source>
        <dbReference type="EMBL" id="UOR12179.1"/>
    </source>
</evidence>
<dbReference type="EMBL" id="CP095075">
    <property type="protein sequence ID" value="UOR12179.1"/>
    <property type="molecule type" value="Genomic_DNA"/>
</dbReference>
<dbReference type="Proteomes" id="UP000830326">
    <property type="component" value="Chromosome"/>
</dbReference>
<organism evidence="1 2">
    <name type="scientific">Halobacillus amylolyticus</name>
    <dbReference type="NCBI Taxonomy" id="2932259"/>
    <lineage>
        <taxon>Bacteria</taxon>
        <taxon>Bacillati</taxon>
        <taxon>Bacillota</taxon>
        <taxon>Bacilli</taxon>
        <taxon>Bacillales</taxon>
        <taxon>Bacillaceae</taxon>
        <taxon>Halobacillus</taxon>
    </lineage>
</organism>
<name>A0ABY4HBT9_9BACI</name>
<accession>A0ABY4HBT9</accession>
<dbReference type="RefSeq" id="WP_245032796.1">
    <property type="nucleotide sequence ID" value="NZ_CP095075.1"/>
</dbReference>
<sequence length="64" mass="7433">MENSLISKGIIVGENENEFVPNTEGCKAVIVDQEEMDYNEQYYLAYLPELDEEIWLADNEFTLI</sequence>
<gene>
    <name evidence="1" type="ORF">MUO15_01175</name>
</gene>
<protein>
    <submittedName>
        <fullName evidence="1">Uncharacterized protein</fullName>
    </submittedName>
</protein>
<evidence type="ECO:0000313" key="2">
    <source>
        <dbReference type="Proteomes" id="UP000830326"/>
    </source>
</evidence>
<keyword evidence="2" id="KW-1185">Reference proteome</keyword>
<reference evidence="1" key="1">
    <citation type="submission" date="2022-04" db="EMBL/GenBank/DDBJ databases">
        <title>Halobacillus sp. isolated from saltern.</title>
        <authorList>
            <person name="Won M."/>
            <person name="Lee C.-M."/>
            <person name="Woen H.-Y."/>
            <person name="Kwon S.-W."/>
        </authorList>
    </citation>
    <scope>NUCLEOTIDE SEQUENCE</scope>
    <source>
        <strain evidence="1">SSHM10-5</strain>
    </source>
</reference>
<proteinExistence type="predicted"/>